<dbReference type="Pfam" id="PF12833">
    <property type="entry name" value="HTH_18"/>
    <property type="match status" value="1"/>
</dbReference>
<dbReference type="GO" id="GO:0003700">
    <property type="term" value="F:DNA-binding transcription factor activity"/>
    <property type="evidence" value="ECO:0007669"/>
    <property type="project" value="InterPro"/>
</dbReference>
<keyword evidence="1" id="KW-0805">Transcription regulation</keyword>
<evidence type="ECO:0000256" key="1">
    <source>
        <dbReference type="ARBA" id="ARBA00023015"/>
    </source>
</evidence>
<proteinExistence type="predicted"/>
<dbReference type="AlphaFoldDB" id="A0A554VQA0"/>
<keyword evidence="2" id="KW-0238">DNA-binding</keyword>
<dbReference type="GO" id="GO:0043565">
    <property type="term" value="F:sequence-specific DNA binding"/>
    <property type="evidence" value="ECO:0007669"/>
    <property type="project" value="InterPro"/>
</dbReference>
<feature type="domain" description="HTH araC/xylS-type" evidence="4">
    <location>
        <begin position="190"/>
        <end position="287"/>
    </location>
</feature>
<dbReference type="EMBL" id="VLNR01000005">
    <property type="protein sequence ID" value="TSE10693.1"/>
    <property type="molecule type" value="Genomic_DNA"/>
</dbReference>
<reference evidence="5 6" key="1">
    <citation type="submission" date="2019-07" db="EMBL/GenBank/DDBJ databases">
        <title>The draft genome sequence of Aquimarina algiphila M91.</title>
        <authorList>
            <person name="Meng X."/>
        </authorList>
    </citation>
    <scope>NUCLEOTIDE SEQUENCE [LARGE SCALE GENOMIC DNA]</scope>
    <source>
        <strain evidence="5 6">M91</strain>
    </source>
</reference>
<dbReference type="SMART" id="SM00342">
    <property type="entry name" value="HTH_ARAC"/>
    <property type="match status" value="1"/>
</dbReference>
<dbReference type="PRINTS" id="PR00032">
    <property type="entry name" value="HTHARAC"/>
</dbReference>
<dbReference type="PANTHER" id="PTHR43280:SF32">
    <property type="entry name" value="TRANSCRIPTIONAL REGULATORY PROTEIN"/>
    <property type="match status" value="1"/>
</dbReference>
<dbReference type="InterPro" id="IPR020449">
    <property type="entry name" value="Tscrpt_reg_AraC-type_HTH"/>
</dbReference>
<dbReference type="PROSITE" id="PS01124">
    <property type="entry name" value="HTH_ARAC_FAMILY_2"/>
    <property type="match status" value="1"/>
</dbReference>
<dbReference type="OrthoDB" id="1096411at2"/>
<dbReference type="Proteomes" id="UP000318833">
    <property type="component" value="Unassembled WGS sequence"/>
</dbReference>
<dbReference type="SUPFAM" id="SSF51215">
    <property type="entry name" value="Regulatory protein AraC"/>
    <property type="match status" value="1"/>
</dbReference>
<dbReference type="Gene3D" id="2.60.120.10">
    <property type="entry name" value="Jelly Rolls"/>
    <property type="match status" value="1"/>
</dbReference>
<dbReference type="Gene3D" id="1.10.10.60">
    <property type="entry name" value="Homeodomain-like"/>
    <property type="match status" value="1"/>
</dbReference>
<dbReference type="InterPro" id="IPR014710">
    <property type="entry name" value="RmlC-like_jellyroll"/>
</dbReference>
<comment type="caution">
    <text evidence="5">The sequence shown here is derived from an EMBL/GenBank/DDBJ whole genome shotgun (WGS) entry which is preliminary data.</text>
</comment>
<keyword evidence="3" id="KW-0804">Transcription</keyword>
<accession>A0A554VQA0</accession>
<dbReference type="InterPro" id="IPR003313">
    <property type="entry name" value="AraC-bd"/>
</dbReference>
<evidence type="ECO:0000313" key="6">
    <source>
        <dbReference type="Proteomes" id="UP000318833"/>
    </source>
</evidence>
<dbReference type="PANTHER" id="PTHR43280">
    <property type="entry name" value="ARAC-FAMILY TRANSCRIPTIONAL REGULATOR"/>
    <property type="match status" value="1"/>
</dbReference>
<evidence type="ECO:0000256" key="3">
    <source>
        <dbReference type="ARBA" id="ARBA00023163"/>
    </source>
</evidence>
<gene>
    <name evidence="5" type="ORF">FOF46_03680</name>
</gene>
<evidence type="ECO:0000259" key="4">
    <source>
        <dbReference type="PROSITE" id="PS01124"/>
    </source>
</evidence>
<keyword evidence="6" id="KW-1185">Reference proteome</keyword>
<protein>
    <submittedName>
        <fullName evidence="5">Helix-turn-helix domain-containing protein</fullName>
    </submittedName>
</protein>
<dbReference type="InterPro" id="IPR018060">
    <property type="entry name" value="HTH_AraC"/>
</dbReference>
<sequence length="287" mass="33534">MPSSIKTYEFVDRSNDQMTFDIKKTEGMYEANKGKLDEPHRHHFYTILFIKKAKGKHIIDFTTYDLENHQVFFISPGQIHQVIEEHKSYGWVITFSRQFLTENNIDYHFIEDINLFTDYGKSPPLPLNSEQVDILNMYCDQIYSTLRSHTKFKYHALGALLKLFLISCNNICDLDQKNTQQIHAGSTILKDYKTLVENHFSEWHLVHQYAEALHVTPDHLNRTVKSLIGRTAKEYLQSRITIAAKRMLFFSDHTTKEIAYALGFSEPSNFSNFFKKCTGISPSQFKK</sequence>
<dbReference type="Pfam" id="PF02311">
    <property type="entry name" value="AraC_binding"/>
    <property type="match status" value="1"/>
</dbReference>
<organism evidence="5 6">
    <name type="scientific">Aquimarina algiphila</name>
    <dbReference type="NCBI Taxonomy" id="2047982"/>
    <lineage>
        <taxon>Bacteria</taxon>
        <taxon>Pseudomonadati</taxon>
        <taxon>Bacteroidota</taxon>
        <taxon>Flavobacteriia</taxon>
        <taxon>Flavobacteriales</taxon>
        <taxon>Flavobacteriaceae</taxon>
        <taxon>Aquimarina</taxon>
    </lineage>
</organism>
<dbReference type="InterPro" id="IPR037923">
    <property type="entry name" value="HTH-like"/>
</dbReference>
<name>A0A554VQA0_9FLAO</name>
<evidence type="ECO:0000256" key="2">
    <source>
        <dbReference type="ARBA" id="ARBA00023125"/>
    </source>
</evidence>
<dbReference type="RefSeq" id="WP_143915494.1">
    <property type="nucleotide sequence ID" value="NZ_CANMIK010000006.1"/>
</dbReference>
<dbReference type="InterPro" id="IPR009057">
    <property type="entry name" value="Homeodomain-like_sf"/>
</dbReference>
<evidence type="ECO:0000313" key="5">
    <source>
        <dbReference type="EMBL" id="TSE10693.1"/>
    </source>
</evidence>
<dbReference type="SUPFAM" id="SSF46689">
    <property type="entry name" value="Homeodomain-like"/>
    <property type="match status" value="1"/>
</dbReference>